<feature type="region of interest" description="Disordered" evidence="1">
    <location>
        <begin position="55"/>
        <end position="102"/>
    </location>
</feature>
<feature type="region of interest" description="Disordered" evidence="1">
    <location>
        <begin position="1"/>
        <end position="22"/>
    </location>
</feature>
<evidence type="ECO:0000313" key="3">
    <source>
        <dbReference type="Proteomes" id="UP000527355"/>
    </source>
</evidence>
<gene>
    <name evidence="2" type="ORF">mMyoMyo1_010977</name>
</gene>
<organism evidence="2 3">
    <name type="scientific">Myotis myotis</name>
    <name type="common">Greater mouse-eared bat</name>
    <name type="synonym">Vespertilio myotis</name>
    <dbReference type="NCBI Taxonomy" id="51298"/>
    <lineage>
        <taxon>Eukaryota</taxon>
        <taxon>Metazoa</taxon>
        <taxon>Chordata</taxon>
        <taxon>Craniata</taxon>
        <taxon>Vertebrata</taxon>
        <taxon>Euteleostomi</taxon>
        <taxon>Mammalia</taxon>
        <taxon>Eutheria</taxon>
        <taxon>Laurasiatheria</taxon>
        <taxon>Chiroptera</taxon>
        <taxon>Yangochiroptera</taxon>
        <taxon>Vespertilionidae</taxon>
        <taxon>Myotis</taxon>
    </lineage>
</organism>
<protein>
    <submittedName>
        <fullName evidence="2">Uncharacterized protein</fullName>
    </submittedName>
</protein>
<sequence length="121" mass="12547">MNSPAPFVAASPSGGNGVGGQSACRLRLRAKAALTSQPYQGWLAPGPSMRAWSVWGHRSTPRSPPLLRAAHEPGRSQSKESAGGRRGNGPRTRHLASSSSGRAGRNALAVEALWLGDALLA</sequence>
<dbReference type="Proteomes" id="UP000527355">
    <property type="component" value="Unassembled WGS sequence"/>
</dbReference>
<evidence type="ECO:0000313" key="2">
    <source>
        <dbReference type="EMBL" id="KAF6360019.1"/>
    </source>
</evidence>
<dbReference type="AlphaFoldDB" id="A0A7J7YDM4"/>
<accession>A0A7J7YDM4</accession>
<evidence type="ECO:0000256" key="1">
    <source>
        <dbReference type="SAM" id="MobiDB-lite"/>
    </source>
</evidence>
<comment type="caution">
    <text evidence="2">The sequence shown here is derived from an EMBL/GenBank/DDBJ whole genome shotgun (WGS) entry which is preliminary data.</text>
</comment>
<reference evidence="2 3" key="1">
    <citation type="journal article" date="2020" name="Nature">
        <title>Six reference-quality genomes reveal evolution of bat adaptations.</title>
        <authorList>
            <person name="Jebb D."/>
            <person name="Huang Z."/>
            <person name="Pippel M."/>
            <person name="Hughes G.M."/>
            <person name="Lavrichenko K."/>
            <person name="Devanna P."/>
            <person name="Winkler S."/>
            <person name="Jermiin L.S."/>
            <person name="Skirmuntt E.C."/>
            <person name="Katzourakis A."/>
            <person name="Burkitt-Gray L."/>
            <person name="Ray D.A."/>
            <person name="Sullivan K.A.M."/>
            <person name="Roscito J.G."/>
            <person name="Kirilenko B.M."/>
            <person name="Davalos L.M."/>
            <person name="Corthals A.P."/>
            <person name="Power M.L."/>
            <person name="Jones G."/>
            <person name="Ransome R.D."/>
            <person name="Dechmann D.K.N."/>
            <person name="Locatelli A.G."/>
            <person name="Puechmaille S.J."/>
            <person name="Fedrigo O."/>
            <person name="Jarvis E.D."/>
            <person name="Hiller M."/>
            <person name="Vernes S.C."/>
            <person name="Myers E.W."/>
            <person name="Teeling E.C."/>
        </authorList>
    </citation>
    <scope>NUCLEOTIDE SEQUENCE [LARGE SCALE GENOMIC DNA]</scope>
    <source>
        <strain evidence="2">MMyoMyo1</strain>
        <tissue evidence="2">Flight muscle</tissue>
    </source>
</reference>
<dbReference type="EMBL" id="JABWUV010000004">
    <property type="protein sequence ID" value="KAF6360019.1"/>
    <property type="molecule type" value="Genomic_DNA"/>
</dbReference>
<name>A0A7J7YDM4_MYOMY</name>
<keyword evidence="3" id="KW-1185">Reference proteome</keyword>
<feature type="compositionally biased region" description="Basic and acidic residues" evidence="1">
    <location>
        <begin position="69"/>
        <end position="78"/>
    </location>
</feature>
<proteinExistence type="predicted"/>